<dbReference type="GO" id="GO:0042301">
    <property type="term" value="F:phosphate ion binding"/>
    <property type="evidence" value="ECO:0007669"/>
    <property type="project" value="UniProtKB-UniRule"/>
</dbReference>
<evidence type="ECO:0000256" key="4">
    <source>
        <dbReference type="ARBA" id="ARBA00011529"/>
    </source>
</evidence>
<dbReference type="PANTHER" id="PTHR30570:SF1">
    <property type="entry name" value="PHOSPHATE-BINDING PROTEIN PSTS"/>
    <property type="match status" value="1"/>
</dbReference>
<dbReference type="AlphaFoldDB" id="A0A7R7EP44"/>
<gene>
    <name evidence="12" type="primary">pstS</name>
    <name evidence="12" type="ORF">bsdtb5_36190</name>
</gene>
<feature type="domain" description="PBP" evidence="11">
    <location>
        <begin position="44"/>
        <end position="279"/>
    </location>
</feature>
<keyword evidence="9 10" id="KW-0449">Lipoprotein</keyword>
<keyword evidence="6 10" id="KW-0592">Phosphate transport</keyword>
<name>A0A7R7EP44_9FIRM</name>
<comment type="subcellular location">
    <subcellularLocation>
        <location evidence="2 10">Cell membrane</location>
        <topology evidence="2 10">Lipid-anchor</topology>
    </subcellularLocation>
</comment>
<evidence type="ECO:0000256" key="7">
    <source>
        <dbReference type="ARBA" id="ARBA00022729"/>
    </source>
</evidence>
<dbReference type="CDD" id="cd13653">
    <property type="entry name" value="PBP2_phosphate_like_1"/>
    <property type="match status" value="1"/>
</dbReference>
<evidence type="ECO:0000256" key="6">
    <source>
        <dbReference type="ARBA" id="ARBA00022592"/>
    </source>
</evidence>
<dbReference type="PROSITE" id="PS51257">
    <property type="entry name" value="PROKAR_LIPOPROTEIN"/>
    <property type="match status" value="1"/>
</dbReference>
<evidence type="ECO:0000256" key="10">
    <source>
        <dbReference type="RuleBase" id="RU367119"/>
    </source>
</evidence>
<evidence type="ECO:0000313" key="12">
    <source>
        <dbReference type="EMBL" id="BCN32324.1"/>
    </source>
</evidence>
<feature type="signal peptide" evidence="10">
    <location>
        <begin position="1"/>
        <end position="20"/>
    </location>
</feature>
<evidence type="ECO:0000256" key="5">
    <source>
        <dbReference type="ARBA" id="ARBA00022448"/>
    </source>
</evidence>
<sequence>MKLKKVLATMLVGVMAVAFVGCGSKNTGDKKADTNTKTEATDNGASSTALKGTVVITGSTSVDKIITDMSDEFQALNPDVKINYTGTGSSAGISDSAAGSNTLGVSSRDLKDEEKSDKIHTDIFAYDGIAIAVNPANTVKDITLENLAKIYSGQITNWKDLGGKDAPIVVVSREGSSGTRDAFEELTKLEDAGGLVESATVVEGNGNAQTTVAGNENAIGYVSFSYIDKTVKELTLDGVEPTAEKAKSGEYKLSRPFLFVYNDDTVTPEAKAFIEYAKSADGQAFVEKHGGIKLD</sequence>
<evidence type="ECO:0000256" key="1">
    <source>
        <dbReference type="ARBA" id="ARBA00002841"/>
    </source>
</evidence>
<keyword evidence="8 10" id="KW-0564">Palmitate</keyword>
<keyword evidence="10" id="KW-1003">Cell membrane</keyword>
<protein>
    <recommendedName>
        <fullName evidence="10">Phosphate-binding protein</fullName>
    </recommendedName>
</protein>
<dbReference type="Proteomes" id="UP000595897">
    <property type="component" value="Chromosome"/>
</dbReference>
<dbReference type="KEGG" id="ahb:bsdtb5_36190"/>
<dbReference type="InterPro" id="IPR024370">
    <property type="entry name" value="PBP_domain"/>
</dbReference>
<evidence type="ECO:0000256" key="8">
    <source>
        <dbReference type="ARBA" id="ARBA00023139"/>
    </source>
</evidence>
<evidence type="ECO:0000256" key="3">
    <source>
        <dbReference type="ARBA" id="ARBA00008725"/>
    </source>
</evidence>
<evidence type="ECO:0000256" key="2">
    <source>
        <dbReference type="ARBA" id="ARBA00004193"/>
    </source>
</evidence>
<evidence type="ECO:0000256" key="9">
    <source>
        <dbReference type="ARBA" id="ARBA00023288"/>
    </source>
</evidence>
<keyword evidence="5 10" id="KW-0813">Transport</keyword>
<dbReference type="SUPFAM" id="SSF53850">
    <property type="entry name" value="Periplasmic binding protein-like II"/>
    <property type="match status" value="1"/>
</dbReference>
<dbReference type="GO" id="GO:0005886">
    <property type="term" value="C:plasma membrane"/>
    <property type="evidence" value="ECO:0007669"/>
    <property type="project" value="UniProtKB-SubCell"/>
</dbReference>
<dbReference type="NCBIfam" id="TIGR02136">
    <property type="entry name" value="ptsS_2"/>
    <property type="match status" value="1"/>
</dbReference>
<accession>A0A7R7EP44</accession>
<dbReference type="InterPro" id="IPR011862">
    <property type="entry name" value="Phos-bd"/>
</dbReference>
<dbReference type="RefSeq" id="WP_271713377.1">
    <property type="nucleotide sequence ID" value="NZ_AP024169.1"/>
</dbReference>
<proteinExistence type="inferred from homology"/>
<keyword evidence="13" id="KW-1185">Reference proteome</keyword>
<dbReference type="Pfam" id="PF12849">
    <property type="entry name" value="PBP_like_2"/>
    <property type="match status" value="1"/>
</dbReference>
<comment type="similarity">
    <text evidence="3 10">Belongs to the PstS family.</text>
</comment>
<organism evidence="12 13">
    <name type="scientific">Anaeromicropila herbilytica</name>
    <dbReference type="NCBI Taxonomy" id="2785025"/>
    <lineage>
        <taxon>Bacteria</taxon>
        <taxon>Bacillati</taxon>
        <taxon>Bacillota</taxon>
        <taxon>Clostridia</taxon>
        <taxon>Lachnospirales</taxon>
        <taxon>Lachnospiraceae</taxon>
        <taxon>Anaeromicropila</taxon>
    </lineage>
</organism>
<dbReference type="GO" id="GO:0006817">
    <property type="term" value="P:phosphate ion transport"/>
    <property type="evidence" value="ECO:0007669"/>
    <property type="project" value="UniProtKB-UniRule"/>
</dbReference>
<evidence type="ECO:0000259" key="11">
    <source>
        <dbReference type="Pfam" id="PF12849"/>
    </source>
</evidence>
<comment type="function">
    <text evidence="1">Part of the ABC transporter complex PstSACB involved in phosphate import.</text>
</comment>
<comment type="subunit">
    <text evidence="4 10">The complex is composed of two ATP-binding proteins (PstB), two transmembrane proteins (PstC and PstA) and a solute-binding protein (PstS).</text>
</comment>
<keyword evidence="10" id="KW-0472">Membrane</keyword>
<dbReference type="InterPro" id="IPR050811">
    <property type="entry name" value="Phosphate_ABC_transporter"/>
</dbReference>
<evidence type="ECO:0000313" key="13">
    <source>
        <dbReference type="Proteomes" id="UP000595897"/>
    </source>
</evidence>
<keyword evidence="7 10" id="KW-0732">Signal</keyword>
<comment type="function">
    <text evidence="10">Involved in the system for phosphate transport across the cytoplasmic membrane.</text>
</comment>
<dbReference type="Gene3D" id="3.40.190.10">
    <property type="entry name" value="Periplasmic binding protein-like II"/>
    <property type="match status" value="2"/>
</dbReference>
<dbReference type="EMBL" id="AP024169">
    <property type="protein sequence ID" value="BCN32324.1"/>
    <property type="molecule type" value="Genomic_DNA"/>
</dbReference>
<feature type="chain" id="PRO_5039749559" description="Phosphate-binding protein" evidence="10">
    <location>
        <begin position="21"/>
        <end position="295"/>
    </location>
</feature>
<dbReference type="PANTHER" id="PTHR30570">
    <property type="entry name" value="PERIPLASMIC PHOSPHATE BINDING COMPONENT OF PHOSPHATE ABC TRANSPORTER"/>
    <property type="match status" value="1"/>
</dbReference>
<reference evidence="12 13" key="1">
    <citation type="submission" date="2020-11" db="EMBL/GenBank/DDBJ databases">
        <title>Draft genome sequencing of a Lachnospiraceae strain isolated from anoxic soil subjected to BSD treatment.</title>
        <authorList>
            <person name="Uek A."/>
            <person name="Tonouchi A."/>
        </authorList>
    </citation>
    <scope>NUCLEOTIDE SEQUENCE [LARGE SCALE GENOMIC DNA]</scope>
    <source>
        <strain evidence="12 13">TB5</strain>
    </source>
</reference>